<dbReference type="SMART" id="SM00388">
    <property type="entry name" value="HisKA"/>
    <property type="match status" value="1"/>
</dbReference>
<dbReference type="GO" id="GO:0005886">
    <property type="term" value="C:plasma membrane"/>
    <property type="evidence" value="ECO:0007669"/>
    <property type="project" value="UniProtKB-SubCell"/>
</dbReference>
<keyword evidence="13 14" id="KW-0472">Membrane</keyword>
<dbReference type="SMART" id="SM00387">
    <property type="entry name" value="HATPase_c"/>
    <property type="match status" value="1"/>
</dbReference>
<dbReference type="GO" id="GO:0000155">
    <property type="term" value="F:phosphorelay sensor kinase activity"/>
    <property type="evidence" value="ECO:0007669"/>
    <property type="project" value="InterPro"/>
</dbReference>
<dbReference type="InterPro" id="IPR050398">
    <property type="entry name" value="HssS/ArlS-like"/>
</dbReference>
<evidence type="ECO:0000256" key="5">
    <source>
        <dbReference type="ARBA" id="ARBA00022553"/>
    </source>
</evidence>
<dbReference type="Gene3D" id="3.30.565.10">
    <property type="entry name" value="Histidine kinase-like ATPase, C-terminal domain"/>
    <property type="match status" value="1"/>
</dbReference>
<evidence type="ECO:0000259" key="15">
    <source>
        <dbReference type="PROSITE" id="PS50109"/>
    </source>
</evidence>
<evidence type="ECO:0000313" key="17">
    <source>
        <dbReference type="EMBL" id="MBD2872441.1"/>
    </source>
</evidence>
<keyword evidence="9 17" id="KW-0418">Kinase</keyword>
<protein>
    <recommendedName>
        <fullName evidence="3">histidine kinase</fullName>
        <ecNumber evidence="3">2.7.13.3</ecNumber>
    </recommendedName>
</protein>
<dbReference type="EMBL" id="JACXIY010000048">
    <property type="protein sequence ID" value="MBD2872441.1"/>
    <property type="molecule type" value="Genomic_DNA"/>
</dbReference>
<evidence type="ECO:0000259" key="16">
    <source>
        <dbReference type="PROSITE" id="PS50885"/>
    </source>
</evidence>
<dbReference type="PROSITE" id="PS50885">
    <property type="entry name" value="HAMP"/>
    <property type="match status" value="1"/>
</dbReference>
<feature type="domain" description="Histidine kinase" evidence="15">
    <location>
        <begin position="246"/>
        <end position="444"/>
    </location>
</feature>
<dbReference type="SUPFAM" id="SSF55874">
    <property type="entry name" value="ATPase domain of HSP90 chaperone/DNA topoisomerase II/histidine kinase"/>
    <property type="match status" value="1"/>
</dbReference>
<comment type="catalytic activity">
    <reaction evidence="1">
        <text>ATP + protein L-histidine = ADP + protein N-phospho-L-histidine.</text>
        <dbReference type="EC" id="2.7.13.3"/>
    </reaction>
</comment>
<dbReference type="Gene3D" id="6.10.340.10">
    <property type="match status" value="1"/>
</dbReference>
<dbReference type="InterPro" id="IPR003594">
    <property type="entry name" value="HATPase_dom"/>
</dbReference>
<sequence length="451" mass="50961">MLIILFAFLFIPIIFPLASVVYMVIEEQSGNGNDDYLKYGNSAALESMWHREASLLDEGAPEQVDRKLREMKGRYPEGSFFWVDMAGATRLQLPPQEGLPDRWTHTDAIRYMKANIDGDPFTVVAFLGPDDAGSGFMVMQLPRSLLQLSTPIGSGTPYYIGFLFVMFAFFILLSLLFFRHIRRRLLRLQSAMTMRGNDGLPMPIVLTKYDEIGQLEAAFNEMTEQLRGSKERERAEEELRKRLIANLSHDLRTPLTVMNSHVYSLRGEPLSAQGQSSVKQLEQKIGSLGSLIDNLLTYTLMTSGKYPLRLDRLDVLRLVRESAAAWYPLWEQEGIEPDINLPDEPLFWRVDKEGFRRVLDNLYQNIVRHARSGQYIGISVEQGARGRTIVISDRGAGMTGESAGKGAGIGLAIVDYLLSEMKLERRTESTEGGTRILIGSRAEEQHFLNEI</sequence>
<feature type="domain" description="HAMP" evidence="16">
    <location>
        <begin position="179"/>
        <end position="231"/>
    </location>
</feature>
<keyword evidence="18" id="KW-1185">Reference proteome</keyword>
<dbReference type="Pfam" id="PF00512">
    <property type="entry name" value="HisKA"/>
    <property type="match status" value="1"/>
</dbReference>
<keyword evidence="12" id="KW-0902">Two-component regulatory system</keyword>
<evidence type="ECO:0000256" key="7">
    <source>
        <dbReference type="ARBA" id="ARBA00022692"/>
    </source>
</evidence>
<evidence type="ECO:0000256" key="3">
    <source>
        <dbReference type="ARBA" id="ARBA00012438"/>
    </source>
</evidence>
<keyword evidence="8" id="KW-0547">Nucleotide-binding</keyword>
<keyword evidence="6" id="KW-0808">Transferase</keyword>
<proteinExistence type="predicted"/>
<organism evidence="17 18">
    <name type="scientific">Paenibacillus arenilitoris</name>
    <dbReference type="NCBI Taxonomy" id="2772299"/>
    <lineage>
        <taxon>Bacteria</taxon>
        <taxon>Bacillati</taxon>
        <taxon>Bacillota</taxon>
        <taxon>Bacilli</taxon>
        <taxon>Bacillales</taxon>
        <taxon>Paenibacillaceae</taxon>
        <taxon>Paenibacillus</taxon>
    </lineage>
</organism>
<keyword evidence="4" id="KW-1003">Cell membrane</keyword>
<gene>
    <name evidence="17" type="ORF">IDH41_28070</name>
</gene>
<dbReference type="Gene3D" id="1.10.287.130">
    <property type="match status" value="1"/>
</dbReference>
<evidence type="ECO:0000256" key="10">
    <source>
        <dbReference type="ARBA" id="ARBA00022840"/>
    </source>
</evidence>
<evidence type="ECO:0000256" key="11">
    <source>
        <dbReference type="ARBA" id="ARBA00022989"/>
    </source>
</evidence>
<evidence type="ECO:0000256" key="12">
    <source>
        <dbReference type="ARBA" id="ARBA00023012"/>
    </source>
</evidence>
<dbReference type="Pfam" id="PF02518">
    <property type="entry name" value="HATPase_c"/>
    <property type="match status" value="1"/>
</dbReference>
<dbReference type="InterPro" id="IPR003660">
    <property type="entry name" value="HAMP_dom"/>
</dbReference>
<dbReference type="InterPro" id="IPR005467">
    <property type="entry name" value="His_kinase_dom"/>
</dbReference>
<dbReference type="SMART" id="SM00304">
    <property type="entry name" value="HAMP"/>
    <property type="match status" value="1"/>
</dbReference>
<dbReference type="EC" id="2.7.13.3" evidence="3"/>
<reference evidence="17" key="1">
    <citation type="submission" date="2020-09" db="EMBL/GenBank/DDBJ databases">
        <title>A novel bacterium of genus Paenibacillus, isolated from South China Sea.</title>
        <authorList>
            <person name="Huang H."/>
            <person name="Mo K."/>
            <person name="Hu Y."/>
        </authorList>
    </citation>
    <scope>NUCLEOTIDE SEQUENCE</scope>
    <source>
        <strain evidence="17">IB182493</strain>
    </source>
</reference>
<dbReference type="SUPFAM" id="SSF47384">
    <property type="entry name" value="Homodimeric domain of signal transducing histidine kinase"/>
    <property type="match status" value="1"/>
</dbReference>
<dbReference type="Pfam" id="PF00672">
    <property type="entry name" value="HAMP"/>
    <property type="match status" value="1"/>
</dbReference>
<feature type="transmembrane region" description="Helical" evidence="14">
    <location>
        <begin position="158"/>
        <end position="178"/>
    </location>
</feature>
<evidence type="ECO:0000256" key="4">
    <source>
        <dbReference type="ARBA" id="ARBA00022475"/>
    </source>
</evidence>
<evidence type="ECO:0000313" key="18">
    <source>
        <dbReference type="Proteomes" id="UP000632125"/>
    </source>
</evidence>
<dbReference type="PROSITE" id="PS50109">
    <property type="entry name" value="HIS_KIN"/>
    <property type="match status" value="1"/>
</dbReference>
<evidence type="ECO:0000256" key="9">
    <source>
        <dbReference type="ARBA" id="ARBA00022777"/>
    </source>
</evidence>
<dbReference type="SUPFAM" id="SSF158472">
    <property type="entry name" value="HAMP domain-like"/>
    <property type="match status" value="1"/>
</dbReference>
<dbReference type="PANTHER" id="PTHR45528:SF9">
    <property type="entry name" value="SENSOR HISTIDINE KINASE YBDK"/>
    <property type="match status" value="1"/>
</dbReference>
<dbReference type="PANTHER" id="PTHR45528">
    <property type="entry name" value="SENSOR HISTIDINE KINASE CPXA"/>
    <property type="match status" value="1"/>
</dbReference>
<dbReference type="GO" id="GO:0005524">
    <property type="term" value="F:ATP binding"/>
    <property type="evidence" value="ECO:0007669"/>
    <property type="project" value="UniProtKB-KW"/>
</dbReference>
<dbReference type="CDD" id="cd00082">
    <property type="entry name" value="HisKA"/>
    <property type="match status" value="1"/>
</dbReference>
<dbReference type="CDD" id="cd06225">
    <property type="entry name" value="HAMP"/>
    <property type="match status" value="1"/>
</dbReference>
<comment type="subcellular location">
    <subcellularLocation>
        <location evidence="2">Cell membrane</location>
        <topology evidence="2">Multi-pass membrane protein</topology>
    </subcellularLocation>
</comment>
<dbReference type="InterPro" id="IPR036097">
    <property type="entry name" value="HisK_dim/P_sf"/>
</dbReference>
<keyword evidence="5" id="KW-0597">Phosphoprotein</keyword>
<keyword evidence="7 14" id="KW-0812">Transmembrane</keyword>
<name>A0A927CV74_9BACL</name>
<keyword evidence="10" id="KW-0067">ATP-binding</keyword>
<comment type="caution">
    <text evidence="17">The sequence shown here is derived from an EMBL/GenBank/DDBJ whole genome shotgun (WGS) entry which is preliminary data.</text>
</comment>
<dbReference type="Proteomes" id="UP000632125">
    <property type="component" value="Unassembled WGS sequence"/>
</dbReference>
<evidence type="ECO:0000256" key="13">
    <source>
        <dbReference type="ARBA" id="ARBA00023136"/>
    </source>
</evidence>
<dbReference type="InterPro" id="IPR036890">
    <property type="entry name" value="HATPase_C_sf"/>
</dbReference>
<keyword evidence="11 14" id="KW-1133">Transmembrane helix</keyword>
<evidence type="ECO:0000256" key="8">
    <source>
        <dbReference type="ARBA" id="ARBA00022741"/>
    </source>
</evidence>
<evidence type="ECO:0000256" key="2">
    <source>
        <dbReference type="ARBA" id="ARBA00004651"/>
    </source>
</evidence>
<evidence type="ECO:0000256" key="1">
    <source>
        <dbReference type="ARBA" id="ARBA00000085"/>
    </source>
</evidence>
<evidence type="ECO:0000256" key="6">
    <source>
        <dbReference type="ARBA" id="ARBA00022679"/>
    </source>
</evidence>
<dbReference type="AlphaFoldDB" id="A0A927CV74"/>
<evidence type="ECO:0000256" key="14">
    <source>
        <dbReference type="SAM" id="Phobius"/>
    </source>
</evidence>
<accession>A0A927CV74</accession>
<dbReference type="InterPro" id="IPR003661">
    <property type="entry name" value="HisK_dim/P_dom"/>
</dbReference>